<gene>
    <name evidence="5" type="ORF">DJ568_02810</name>
</gene>
<dbReference type="Gene3D" id="1.10.10.10">
    <property type="entry name" value="Winged helix-like DNA-binding domain superfamily/Winged helix DNA-binding domain"/>
    <property type="match status" value="1"/>
</dbReference>
<dbReference type="InterPro" id="IPR036390">
    <property type="entry name" value="WH_DNA-bd_sf"/>
</dbReference>
<evidence type="ECO:0000313" key="5">
    <source>
        <dbReference type="EMBL" id="RCH56915.1"/>
    </source>
</evidence>
<name>A0A367GV08_9SPHI</name>
<accession>A0A367GV08</accession>
<evidence type="ECO:0000313" key="6">
    <source>
        <dbReference type="Proteomes" id="UP000253209"/>
    </source>
</evidence>
<dbReference type="InterPro" id="IPR036388">
    <property type="entry name" value="WH-like_DNA-bd_sf"/>
</dbReference>
<dbReference type="EMBL" id="QGDC01000001">
    <property type="protein sequence ID" value="RCH56915.1"/>
    <property type="molecule type" value="Genomic_DNA"/>
</dbReference>
<evidence type="ECO:0000256" key="2">
    <source>
        <dbReference type="ARBA" id="ARBA00023125"/>
    </source>
</evidence>
<dbReference type="SUPFAM" id="SSF46785">
    <property type="entry name" value="Winged helix' DNA-binding domain"/>
    <property type="match status" value="1"/>
</dbReference>
<reference evidence="5 6" key="1">
    <citation type="submission" date="2018-05" db="EMBL/GenBank/DDBJ databases">
        <title>Mucilaginibacter hurinus sp. nov., isolated from briquette warehouse soil.</title>
        <authorList>
            <person name="Choi L."/>
        </authorList>
    </citation>
    <scope>NUCLEOTIDE SEQUENCE [LARGE SCALE GENOMIC DNA]</scope>
    <source>
        <strain evidence="5 6">ZR32</strain>
    </source>
</reference>
<dbReference type="Pfam" id="PF01638">
    <property type="entry name" value="HxlR"/>
    <property type="match status" value="1"/>
</dbReference>
<keyword evidence="6" id="KW-1185">Reference proteome</keyword>
<sequence>MNNNDDQEVKCDALTLRAIRDAMETLSGNWKLQILLSLNSGPKRFRQIAKDIDGISDKMLSKELKLLEVHLLISRTVHDTFPPTVEYAKTPYTQSLYEVMLALRNWGILHRKTIGEK</sequence>
<proteinExistence type="predicted"/>
<dbReference type="AlphaFoldDB" id="A0A367GV08"/>
<dbReference type="GO" id="GO:0003677">
    <property type="term" value="F:DNA binding"/>
    <property type="evidence" value="ECO:0007669"/>
    <property type="project" value="UniProtKB-KW"/>
</dbReference>
<dbReference type="PROSITE" id="PS51118">
    <property type="entry name" value="HTH_HXLR"/>
    <property type="match status" value="1"/>
</dbReference>
<protein>
    <submittedName>
        <fullName evidence="5">Transcriptional regulator</fullName>
    </submittedName>
</protein>
<dbReference type="Proteomes" id="UP000253209">
    <property type="component" value="Unassembled WGS sequence"/>
</dbReference>
<dbReference type="OrthoDB" id="2619345at2"/>
<feature type="domain" description="HTH hxlR-type" evidence="4">
    <location>
        <begin position="11"/>
        <end position="115"/>
    </location>
</feature>
<comment type="caution">
    <text evidence="5">The sequence shown here is derived from an EMBL/GenBank/DDBJ whole genome shotgun (WGS) entry which is preliminary data.</text>
</comment>
<keyword evidence="2" id="KW-0238">DNA-binding</keyword>
<evidence type="ECO:0000256" key="3">
    <source>
        <dbReference type="ARBA" id="ARBA00023163"/>
    </source>
</evidence>
<keyword evidence="1" id="KW-0805">Transcription regulation</keyword>
<keyword evidence="3" id="KW-0804">Transcription</keyword>
<evidence type="ECO:0000259" key="4">
    <source>
        <dbReference type="PROSITE" id="PS51118"/>
    </source>
</evidence>
<evidence type="ECO:0000256" key="1">
    <source>
        <dbReference type="ARBA" id="ARBA00023015"/>
    </source>
</evidence>
<dbReference type="InterPro" id="IPR002577">
    <property type="entry name" value="HTH_HxlR"/>
</dbReference>
<organism evidence="5 6">
    <name type="scientific">Mucilaginibacter hurinus</name>
    <dbReference type="NCBI Taxonomy" id="2201324"/>
    <lineage>
        <taxon>Bacteria</taxon>
        <taxon>Pseudomonadati</taxon>
        <taxon>Bacteroidota</taxon>
        <taxon>Sphingobacteriia</taxon>
        <taxon>Sphingobacteriales</taxon>
        <taxon>Sphingobacteriaceae</taxon>
        <taxon>Mucilaginibacter</taxon>
    </lineage>
</organism>
<dbReference type="PANTHER" id="PTHR33204">
    <property type="entry name" value="TRANSCRIPTIONAL REGULATOR, MARR FAMILY"/>
    <property type="match status" value="1"/>
</dbReference>